<dbReference type="InterPro" id="IPR006016">
    <property type="entry name" value="UspA"/>
</dbReference>
<dbReference type="InterPro" id="IPR006015">
    <property type="entry name" value="Universal_stress_UspA"/>
</dbReference>
<comment type="caution">
    <text evidence="6">The sequence shown here is derived from an EMBL/GenBank/DDBJ whole genome shotgun (WGS) entry which is preliminary data.</text>
</comment>
<proteinExistence type="inferred from homology"/>
<protein>
    <submittedName>
        <fullName evidence="6">Universal stress protein</fullName>
    </submittedName>
</protein>
<name>A0ABV4Q2Q6_9ACTN</name>
<evidence type="ECO:0000256" key="3">
    <source>
        <dbReference type="ARBA" id="ARBA00022840"/>
    </source>
</evidence>
<dbReference type="PRINTS" id="PR01438">
    <property type="entry name" value="UNVRSLSTRESS"/>
</dbReference>
<dbReference type="EMBL" id="JAXCEI010000001">
    <property type="protein sequence ID" value="MFA1537453.1"/>
    <property type="molecule type" value="Genomic_DNA"/>
</dbReference>
<dbReference type="InterPro" id="IPR014729">
    <property type="entry name" value="Rossmann-like_a/b/a_fold"/>
</dbReference>
<comment type="similarity">
    <text evidence="1">Belongs to the universal stress protein A family.</text>
</comment>
<gene>
    <name evidence="6" type="ORF">SM611_00770</name>
</gene>
<dbReference type="Gene3D" id="3.40.50.620">
    <property type="entry name" value="HUPs"/>
    <property type="match status" value="2"/>
</dbReference>
<dbReference type="Proteomes" id="UP001569963">
    <property type="component" value="Unassembled WGS sequence"/>
</dbReference>
<dbReference type="Pfam" id="PF00582">
    <property type="entry name" value="Usp"/>
    <property type="match status" value="2"/>
</dbReference>
<reference evidence="6 7" key="1">
    <citation type="submission" date="2023-11" db="EMBL/GenBank/DDBJ databases">
        <title>Actinomadura monticuli sp. nov., isolated from volcanic ash.</title>
        <authorList>
            <person name="Lee S.D."/>
            <person name="Yang H."/>
            <person name="Kim I.S."/>
        </authorList>
    </citation>
    <scope>NUCLEOTIDE SEQUENCE [LARGE SCALE GENOMIC DNA]</scope>
    <source>
        <strain evidence="6 7">DLS-62</strain>
    </source>
</reference>
<dbReference type="RefSeq" id="WP_371946802.1">
    <property type="nucleotide sequence ID" value="NZ_JAXCEI010000001.1"/>
</dbReference>
<feature type="domain" description="UspA" evidence="5">
    <location>
        <begin position="190"/>
        <end position="308"/>
    </location>
</feature>
<keyword evidence="2" id="KW-0547">Nucleotide-binding</keyword>
<evidence type="ECO:0000313" key="6">
    <source>
        <dbReference type="EMBL" id="MFA1537453.1"/>
    </source>
</evidence>
<evidence type="ECO:0000313" key="7">
    <source>
        <dbReference type="Proteomes" id="UP001569963"/>
    </source>
</evidence>
<feature type="region of interest" description="Disordered" evidence="4">
    <location>
        <begin position="1"/>
        <end position="20"/>
    </location>
</feature>
<dbReference type="CDD" id="cd00293">
    <property type="entry name" value="USP-like"/>
    <property type="match status" value="2"/>
</dbReference>
<keyword evidence="7" id="KW-1185">Reference proteome</keyword>
<accession>A0ABV4Q2Q6</accession>
<evidence type="ECO:0000256" key="4">
    <source>
        <dbReference type="SAM" id="MobiDB-lite"/>
    </source>
</evidence>
<dbReference type="PANTHER" id="PTHR46268:SF27">
    <property type="entry name" value="UNIVERSAL STRESS PROTEIN RV2623"/>
    <property type="match status" value="1"/>
</dbReference>
<dbReference type="PANTHER" id="PTHR46268">
    <property type="entry name" value="STRESS RESPONSE PROTEIN NHAX"/>
    <property type="match status" value="1"/>
</dbReference>
<feature type="compositionally biased region" description="Basic and acidic residues" evidence="4">
    <location>
        <begin position="1"/>
        <end position="19"/>
    </location>
</feature>
<evidence type="ECO:0000256" key="1">
    <source>
        <dbReference type="ARBA" id="ARBA00008791"/>
    </source>
</evidence>
<evidence type="ECO:0000259" key="5">
    <source>
        <dbReference type="Pfam" id="PF00582"/>
    </source>
</evidence>
<evidence type="ECO:0000256" key="2">
    <source>
        <dbReference type="ARBA" id="ARBA00022741"/>
    </source>
</evidence>
<organism evidence="6 7">
    <name type="scientific">Actinomadura monticuli</name>
    <dbReference type="NCBI Taxonomy" id="3097367"/>
    <lineage>
        <taxon>Bacteria</taxon>
        <taxon>Bacillati</taxon>
        <taxon>Actinomycetota</taxon>
        <taxon>Actinomycetes</taxon>
        <taxon>Streptosporangiales</taxon>
        <taxon>Thermomonosporaceae</taxon>
        <taxon>Actinomadura</taxon>
    </lineage>
</organism>
<dbReference type="SUPFAM" id="SSF52402">
    <property type="entry name" value="Adenine nucleotide alpha hydrolases-like"/>
    <property type="match status" value="2"/>
</dbReference>
<sequence>MNDMNEMKGSGDRGNDDNGMRVLVGYAPDERGDDALALAALLARTMGAPLTAVHVHPPPWPAPGPGAVDAEWVAYLRGQADEALTGAAARLAELGVPERDVALRVHAHRGSGRGLIQVAGDVGADLIVAGSGPRGRRGRVAIGSTADQLLHGSPVPVMLAPRGYAEHPPRRISRMTLAYWRRRDGDGPLSAAAALAERLDAELRLLTLVLRPPGLTARFRAPGGVLDRQLAQAEEDLRYAAGLFGGGTPVERLTAVGTDIAKTLGTVDMLHGEVLACMSSHEGPLRKVFLGETSGKIVRAARCPVLLLPRGASAPTVGEKAQVR</sequence>
<feature type="domain" description="UspA" evidence="5">
    <location>
        <begin position="21"/>
        <end position="160"/>
    </location>
</feature>
<keyword evidence="3" id="KW-0067">ATP-binding</keyword>